<keyword evidence="3" id="KW-0574">Periplasm</keyword>
<dbReference type="InterPro" id="IPR004682">
    <property type="entry name" value="TRAP_DctP"/>
</dbReference>
<dbReference type="PANTHER" id="PTHR33376:SF18">
    <property type="entry name" value="2,3-DIKETO-L-GULONATE-BINDING PERIPLASMIC PROTEIN YIAO"/>
    <property type="match status" value="1"/>
</dbReference>
<dbReference type="PIRSF" id="PIRSF006470">
    <property type="entry name" value="DctB"/>
    <property type="match status" value="1"/>
</dbReference>
<dbReference type="InterPro" id="IPR038404">
    <property type="entry name" value="TRAP_DctP_sf"/>
</dbReference>
<dbReference type="GO" id="GO:0030246">
    <property type="term" value="F:carbohydrate binding"/>
    <property type="evidence" value="ECO:0007669"/>
    <property type="project" value="TreeGrafter"/>
</dbReference>
<organism evidence="4 5">
    <name type="scientific">Salipiger marinus</name>
    <dbReference type="NCBI Taxonomy" id="555512"/>
    <lineage>
        <taxon>Bacteria</taxon>
        <taxon>Pseudomonadati</taxon>
        <taxon>Pseudomonadota</taxon>
        <taxon>Alphaproteobacteria</taxon>
        <taxon>Rhodobacterales</taxon>
        <taxon>Roseobacteraceae</taxon>
        <taxon>Salipiger</taxon>
    </lineage>
</organism>
<comment type="subcellular location">
    <subcellularLocation>
        <location evidence="1">Periplasm</location>
    </subcellularLocation>
</comment>
<dbReference type="EMBL" id="FNEJ01000015">
    <property type="protein sequence ID" value="SDJ03026.1"/>
    <property type="molecule type" value="Genomic_DNA"/>
</dbReference>
<dbReference type="RefSeq" id="WP_089849227.1">
    <property type="nucleotide sequence ID" value="NZ_FNEJ01000015.1"/>
</dbReference>
<evidence type="ECO:0000256" key="3">
    <source>
        <dbReference type="ARBA" id="ARBA00022764"/>
    </source>
</evidence>
<dbReference type="GO" id="GO:0055085">
    <property type="term" value="P:transmembrane transport"/>
    <property type="evidence" value="ECO:0007669"/>
    <property type="project" value="InterPro"/>
</dbReference>
<evidence type="ECO:0000313" key="5">
    <source>
        <dbReference type="Proteomes" id="UP000199093"/>
    </source>
</evidence>
<evidence type="ECO:0000256" key="2">
    <source>
        <dbReference type="ARBA" id="ARBA00022729"/>
    </source>
</evidence>
<dbReference type="GO" id="GO:0030288">
    <property type="term" value="C:outer membrane-bounded periplasmic space"/>
    <property type="evidence" value="ECO:0007669"/>
    <property type="project" value="InterPro"/>
</dbReference>
<evidence type="ECO:0000313" key="4">
    <source>
        <dbReference type="EMBL" id="SDJ03026.1"/>
    </source>
</evidence>
<name>A0A1G8QEL8_9RHOB</name>
<reference evidence="4 5" key="1">
    <citation type="submission" date="2016-10" db="EMBL/GenBank/DDBJ databases">
        <authorList>
            <person name="de Groot N.N."/>
        </authorList>
    </citation>
    <scope>NUCLEOTIDE SEQUENCE [LARGE SCALE GENOMIC DNA]</scope>
    <source>
        <strain evidence="4 5">DSM 26424</strain>
    </source>
</reference>
<sequence>MNRREFAKGIALTGGLMASPALLRAQGTALRFAHYGTASDSVSAAATRLAELAAEKTGGALTVEVYGNGELGSSPTMLEGTRLGTIDMATTGNPYFTASLPALNLLDLPFLFQSDAHAFAVLDGEVGQTLMSSMSEAGLQGIAFWELGFRNLTNNVRAVVTPEDMAGLKIRTTPNPAHVLAFETLGAQPTPMPFGEVYSALQTGAIDGQENPVNHIYANKLHEVQTFMSLTRHAYTTSPLVVNARRWSGLSPEVQTALQEAALEAATFQRQLNDEEDVAALEEMRAVGLQIEEKPDTDAFRAAVSDVTRAAYVEQFGAALLDQVDAAATA</sequence>
<dbReference type="STRING" id="555512.SAMN04487993_101575"/>
<protein>
    <submittedName>
        <fullName evidence="4">Tripartite ATP-independent transporter solute receptor, DctP family</fullName>
    </submittedName>
</protein>
<dbReference type="AlphaFoldDB" id="A0A1G8QEL8"/>
<proteinExistence type="predicted"/>
<dbReference type="OrthoDB" id="8673861at2"/>
<keyword evidence="4" id="KW-0675">Receptor</keyword>
<dbReference type="NCBIfam" id="NF037995">
    <property type="entry name" value="TRAP_S1"/>
    <property type="match status" value="1"/>
</dbReference>
<dbReference type="PANTHER" id="PTHR33376">
    <property type="match status" value="1"/>
</dbReference>
<gene>
    <name evidence="4" type="ORF">SAMN04487993_101575</name>
</gene>
<dbReference type="NCBIfam" id="TIGR00787">
    <property type="entry name" value="dctP"/>
    <property type="match status" value="1"/>
</dbReference>
<accession>A0A1G8QEL8</accession>
<keyword evidence="5" id="KW-1185">Reference proteome</keyword>
<keyword evidence="2" id="KW-0732">Signal</keyword>
<dbReference type="Proteomes" id="UP000199093">
    <property type="component" value="Unassembled WGS sequence"/>
</dbReference>
<dbReference type="Gene3D" id="3.40.190.170">
    <property type="entry name" value="Bacterial extracellular solute-binding protein, family 7"/>
    <property type="match status" value="1"/>
</dbReference>
<evidence type="ECO:0000256" key="1">
    <source>
        <dbReference type="ARBA" id="ARBA00004418"/>
    </source>
</evidence>
<dbReference type="Pfam" id="PF03480">
    <property type="entry name" value="DctP"/>
    <property type="match status" value="1"/>
</dbReference>
<dbReference type="InterPro" id="IPR018389">
    <property type="entry name" value="DctP_fam"/>
</dbReference>